<organism evidence="1 2">
    <name type="scientific">Hypoxylon rubiginosum</name>
    <dbReference type="NCBI Taxonomy" id="110542"/>
    <lineage>
        <taxon>Eukaryota</taxon>
        <taxon>Fungi</taxon>
        <taxon>Dikarya</taxon>
        <taxon>Ascomycota</taxon>
        <taxon>Pezizomycotina</taxon>
        <taxon>Sordariomycetes</taxon>
        <taxon>Xylariomycetidae</taxon>
        <taxon>Xylariales</taxon>
        <taxon>Hypoxylaceae</taxon>
        <taxon>Hypoxylon</taxon>
    </lineage>
</organism>
<name>A0ACB9YU11_9PEZI</name>
<dbReference type="Proteomes" id="UP001497700">
    <property type="component" value="Unassembled WGS sequence"/>
</dbReference>
<accession>A0ACB9YU11</accession>
<evidence type="ECO:0000313" key="2">
    <source>
        <dbReference type="Proteomes" id="UP001497700"/>
    </source>
</evidence>
<comment type="caution">
    <text evidence="1">The sequence shown here is derived from an EMBL/GenBank/DDBJ whole genome shotgun (WGS) entry which is preliminary data.</text>
</comment>
<keyword evidence="2" id="KW-1185">Reference proteome</keyword>
<evidence type="ECO:0000313" key="1">
    <source>
        <dbReference type="EMBL" id="KAI4862601.1"/>
    </source>
</evidence>
<gene>
    <name evidence="1" type="ORF">F4820DRAFT_17173</name>
</gene>
<sequence length="628" mass="70154">MGGRFPRTSPMPPSQSPGSHGRPYRSHLHPACLPCRKRKSRCNVEAHSSSCLTCQAHGTNCSFPTSRGPNLTPRNGTPRPQARDRLISQHISSDARCDSSETLQHIQHQYDPEFQSSPISIGDTDHENPHVISPAVTSDNQVLTDYLSTTRNPNCGIRLIRPKRANGSKQILFTLVQKRPVGLTISPNPSYTNCHIIEKLLEPWTESLLEVYFRKANICFPLLDKMVFRNQYTTAKDHISPALLSSLYAHSLVYWKADPELASQRAPDGRFVWNLATEALHSELFVSPGISTITALLLNIGGRPTTALIGNGVRLGSAVSLAYSLGLNHDPLSWDISQSEKMLRMHIWWALLIQDRWSSLTYGTPPHIQRSFYDVPPLQVASQSNQGGSEQDLGAFSVFVALSGLTDVLDYYLQYLYQVKKDASITVGSLKLRLNRWVDSLVGDVRRVITRGSSLQIPGAANIRLAYLSIQLLTHRVEMEDTRSKDGTNDESLANQYINIRRTAEDIVLFVQELQEEQLGDFWLPVSAFAFPSTVSFLLRCALETESSPRELANNSYVGLARDLLAALRRHKEDSNWDLSDICLAQHGEVVEKLMTTGETDEYDTTILSYEDILLPDSLFINDIFGGP</sequence>
<protein>
    <submittedName>
        <fullName evidence="1">Fungal-specific transcription factor domain-containing protein</fullName>
    </submittedName>
</protein>
<proteinExistence type="predicted"/>
<dbReference type="EMBL" id="MU393522">
    <property type="protein sequence ID" value="KAI4862601.1"/>
    <property type="molecule type" value="Genomic_DNA"/>
</dbReference>
<reference evidence="1 2" key="1">
    <citation type="journal article" date="2022" name="New Phytol.">
        <title>Ecological generalism drives hyperdiversity of secondary metabolite gene clusters in xylarialean endophytes.</title>
        <authorList>
            <person name="Franco M.E.E."/>
            <person name="Wisecaver J.H."/>
            <person name="Arnold A.E."/>
            <person name="Ju Y.M."/>
            <person name="Slot J.C."/>
            <person name="Ahrendt S."/>
            <person name="Moore L.P."/>
            <person name="Eastman K.E."/>
            <person name="Scott K."/>
            <person name="Konkel Z."/>
            <person name="Mondo S.J."/>
            <person name="Kuo A."/>
            <person name="Hayes R.D."/>
            <person name="Haridas S."/>
            <person name="Andreopoulos B."/>
            <person name="Riley R."/>
            <person name="LaButti K."/>
            <person name="Pangilinan J."/>
            <person name="Lipzen A."/>
            <person name="Amirebrahimi M."/>
            <person name="Yan J."/>
            <person name="Adam C."/>
            <person name="Keymanesh K."/>
            <person name="Ng V."/>
            <person name="Louie K."/>
            <person name="Northen T."/>
            <person name="Drula E."/>
            <person name="Henrissat B."/>
            <person name="Hsieh H.M."/>
            <person name="Youens-Clark K."/>
            <person name="Lutzoni F."/>
            <person name="Miadlikowska J."/>
            <person name="Eastwood D.C."/>
            <person name="Hamelin R.C."/>
            <person name="Grigoriev I.V."/>
            <person name="U'Ren J.M."/>
        </authorList>
    </citation>
    <scope>NUCLEOTIDE SEQUENCE [LARGE SCALE GENOMIC DNA]</scope>
    <source>
        <strain evidence="1 2">CBS 119005</strain>
    </source>
</reference>